<protein>
    <recommendedName>
        <fullName evidence="8">Pirin</fullName>
    </recommendedName>
</protein>
<dbReference type="Pfam" id="PF02678">
    <property type="entry name" value="Pirin"/>
    <property type="match status" value="1"/>
</dbReference>
<dbReference type="CDD" id="cd02909">
    <property type="entry name" value="cupin_pirin_N"/>
    <property type="match status" value="1"/>
</dbReference>
<comment type="similarity">
    <text evidence="1 3">Belongs to the pirin family.</text>
</comment>
<dbReference type="GO" id="GO:0046872">
    <property type="term" value="F:metal ion binding"/>
    <property type="evidence" value="ECO:0007669"/>
    <property type="project" value="UniProtKB-KW"/>
</dbReference>
<keyword evidence="2" id="KW-0408">Iron</keyword>
<evidence type="ECO:0008006" key="8">
    <source>
        <dbReference type="Google" id="ProtNLM"/>
    </source>
</evidence>
<dbReference type="Gene3D" id="2.60.120.10">
    <property type="entry name" value="Jelly Rolls"/>
    <property type="match status" value="2"/>
</dbReference>
<feature type="binding site" evidence="2">
    <location>
        <position position="107"/>
    </location>
    <ligand>
        <name>Fe cation</name>
        <dbReference type="ChEBI" id="CHEBI:24875"/>
    </ligand>
</feature>
<evidence type="ECO:0000313" key="7">
    <source>
        <dbReference type="Proteomes" id="UP000061382"/>
    </source>
</evidence>
<evidence type="ECO:0000256" key="1">
    <source>
        <dbReference type="ARBA" id="ARBA00008416"/>
    </source>
</evidence>
<feature type="binding site" evidence="2">
    <location>
        <position position="105"/>
    </location>
    <ligand>
        <name>Fe cation</name>
        <dbReference type="ChEBI" id="CHEBI:24875"/>
    </ligand>
</feature>
<feature type="binding site" evidence="2">
    <location>
        <position position="63"/>
    </location>
    <ligand>
        <name>Fe cation</name>
        <dbReference type="ChEBI" id="CHEBI:24875"/>
    </ligand>
</feature>
<dbReference type="OrthoDB" id="321327at2"/>
<dbReference type="SUPFAM" id="SSF51182">
    <property type="entry name" value="RmlC-like cupins"/>
    <property type="match status" value="1"/>
</dbReference>
<feature type="domain" description="Pirin N-terminal" evidence="4">
    <location>
        <begin position="25"/>
        <end position="126"/>
    </location>
</feature>
<organism evidence="6 7">
    <name type="scientific">Rufibacter tibetensis</name>
    <dbReference type="NCBI Taxonomy" id="512763"/>
    <lineage>
        <taxon>Bacteria</taxon>
        <taxon>Pseudomonadati</taxon>
        <taxon>Bacteroidota</taxon>
        <taxon>Cytophagia</taxon>
        <taxon>Cytophagales</taxon>
        <taxon>Hymenobacteraceae</taxon>
        <taxon>Rufibacter</taxon>
    </lineage>
</organism>
<dbReference type="AlphaFoldDB" id="A0A0P0CUB7"/>
<feature type="domain" description="Pirin C-terminal" evidence="5">
    <location>
        <begin position="182"/>
        <end position="282"/>
    </location>
</feature>
<evidence type="ECO:0000256" key="3">
    <source>
        <dbReference type="RuleBase" id="RU003457"/>
    </source>
</evidence>
<dbReference type="STRING" id="512763.DC20_07670"/>
<name>A0A0P0CUB7_9BACT</name>
<accession>A0A0P0CUB7</accession>
<evidence type="ECO:0000313" key="6">
    <source>
        <dbReference type="EMBL" id="ALI98875.1"/>
    </source>
</evidence>
<dbReference type="PANTHER" id="PTHR13903:SF8">
    <property type="entry name" value="PIRIN"/>
    <property type="match status" value="1"/>
</dbReference>
<keyword evidence="2" id="KW-0479">Metal-binding</keyword>
<feature type="binding site" evidence="2">
    <location>
        <position position="61"/>
    </location>
    <ligand>
        <name>Fe cation</name>
        <dbReference type="ChEBI" id="CHEBI:24875"/>
    </ligand>
</feature>
<proteinExistence type="inferred from homology"/>
<dbReference type="InterPro" id="IPR012093">
    <property type="entry name" value="Pirin"/>
</dbReference>
<comment type="cofactor">
    <cofactor evidence="2">
        <name>Fe cation</name>
        <dbReference type="ChEBI" id="CHEBI:24875"/>
    </cofactor>
    <text evidence="2">Binds 1 Fe cation per subunit.</text>
</comment>
<dbReference type="KEGG" id="rti:DC20_07670"/>
<dbReference type="InterPro" id="IPR008778">
    <property type="entry name" value="Pirin_C_dom"/>
</dbReference>
<gene>
    <name evidence="6" type="ORF">DC20_07670</name>
</gene>
<reference evidence="6 7" key="1">
    <citation type="submission" date="2015-08" db="EMBL/GenBank/DDBJ databases">
        <title>Complete genome sequence of Rufibacter tibetensis strain 1351t, a radiation-resistant bacterium from tibet plateau.</title>
        <authorList>
            <person name="Dai J."/>
        </authorList>
    </citation>
    <scope>NUCLEOTIDE SEQUENCE [LARGE SCALE GENOMIC DNA]</scope>
    <source>
        <strain evidence="6 7">1351</strain>
    </source>
</reference>
<dbReference type="PATRIC" id="fig|512763.3.peg.1689"/>
<dbReference type="PANTHER" id="PTHR13903">
    <property type="entry name" value="PIRIN-RELATED"/>
    <property type="match status" value="1"/>
</dbReference>
<dbReference type="InterPro" id="IPR014710">
    <property type="entry name" value="RmlC-like_jellyroll"/>
</dbReference>
<dbReference type="EMBL" id="CP012643">
    <property type="protein sequence ID" value="ALI98875.1"/>
    <property type="molecule type" value="Genomic_DNA"/>
</dbReference>
<sequence length="292" mass="31666">MATSTYTIYKGTNTLAGGLLVNRLLPNTSTPSIGAFVLLEHVYPVTIGEENTSVVKGETAHPHRGMVTLNYVLSGSLAHSDSQGNHATIQAGGVQWLKAGNGILHEETPSSSGHPAELFHALQFWINLPATHKKEEATHRSIQAQEVPELELPAYAGKMRLLLGGFGCSAAVLETFNKEFIYHIRLNPKSSYVLTLKAKQECAAFAPAGEVEVNGEAIKNSELILFGQNTTAVEIKNGNIAAVDVFLFGSEAYREQVVSEGPFVMNTKAEIAEAYRDFFDQKYGQIPYLVAS</sequence>
<dbReference type="InterPro" id="IPR003829">
    <property type="entry name" value="Pirin_N_dom"/>
</dbReference>
<dbReference type="InterPro" id="IPR011051">
    <property type="entry name" value="RmlC_Cupin_sf"/>
</dbReference>
<dbReference type="Proteomes" id="UP000061382">
    <property type="component" value="Chromosome"/>
</dbReference>
<evidence type="ECO:0000259" key="4">
    <source>
        <dbReference type="Pfam" id="PF02678"/>
    </source>
</evidence>
<dbReference type="RefSeq" id="WP_062543287.1">
    <property type="nucleotide sequence ID" value="NZ_CP012643.1"/>
</dbReference>
<dbReference type="Pfam" id="PF05726">
    <property type="entry name" value="Pirin_C"/>
    <property type="match status" value="1"/>
</dbReference>
<keyword evidence="7" id="KW-1185">Reference proteome</keyword>
<evidence type="ECO:0000256" key="2">
    <source>
        <dbReference type="PIRSR" id="PIRSR006232-1"/>
    </source>
</evidence>
<dbReference type="PIRSF" id="PIRSF006232">
    <property type="entry name" value="Pirin"/>
    <property type="match status" value="1"/>
</dbReference>
<evidence type="ECO:0000259" key="5">
    <source>
        <dbReference type="Pfam" id="PF05726"/>
    </source>
</evidence>